<sequence>MGEQINFFAVRADFTVLIDKAIPLGIVEPLDFAGCHPHIPLQRTPSLEYHPLHPHMNLRKFWLTARIFIDHGGLLLVVTPFCR</sequence>
<dbReference type="EMBL" id="JAAHBU010000095">
    <property type="protein sequence ID" value="NER63849.1"/>
    <property type="molecule type" value="Genomic_DNA"/>
</dbReference>
<protein>
    <submittedName>
        <fullName evidence="1">Uncharacterized protein</fullName>
    </submittedName>
</protein>
<accession>A0A6B3NP06</accession>
<evidence type="ECO:0000313" key="2">
    <source>
        <dbReference type="Proteomes" id="UP000482634"/>
    </source>
</evidence>
<name>A0A6B3NP06_9PSED</name>
<dbReference type="AlphaFoldDB" id="A0A6B3NP06"/>
<gene>
    <name evidence="1" type="ORF">G3436_07990</name>
</gene>
<keyword evidence="2" id="KW-1185">Reference proteome</keyword>
<evidence type="ECO:0000313" key="1">
    <source>
        <dbReference type="EMBL" id="NER63849.1"/>
    </source>
</evidence>
<reference evidence="1 2" key="1">
    <citation type="submission" date="2020-02" db="EMBL/GenBank/DDBJ databases">
        <title>Broccoli isolated Pseudomonas sp.</title>
        <authorList>
            <person name="Fujikawa T."/>
            <person name="Sawada H."/>
        </authorList>
    </citation>
    <scope>NUCLEOTIDE SEQUENCE [LARGE SCALE GENOMIC DNA]</scope>
    <source>
        <strain evidence="1 2">MAFF212427</strain>
    </source>
</reference>
<dbReference type="Proteomes" id="UP000482634">
    <property type="component" value="Unassembled WGS sequence"/>
</dbReference>
<comment type="caution">
    <text evidence="1">The sequence shown here is derived from an EMBL/GenBank/DDBJ whole genome shotgun (WGS) entry which is preliminary data.</text>
</comment>
<dbReference type="RefSeq" id="WP_163943273.1">
    <property type="nucleotide sequence ID" value="NZ_JAAHBU010000095.1"/>
</dbReference>
<organism evidence="1 2">
    <name type="scientific">Pseudomonas brassicae</name>
    <dbReference type="NCBI Taxonomy" id="2708063"/>
    <lineage>
        <taxon>Bacteria</taxon>
        <taxon>Pseudomonadati</taxon>
        <taxon>Pseudomonadota</taxon>
        <taxon>Gammaproteobacteria</taxon>
        <taxon>Pseudomonadales</taxon>
        <taxon>Pseudomonadaceae</taxon>
        <taxon>Pseudomonas</taxon>
    </lineage>
</organism>
<proteinExistence type="predicted"/>